<dbReference type="InterPro" id="IPR044930">
    <property type="entry name" value="Homing_endonuclease_His-Me"/>
</dbReference>
<dbReference type="SUPFAM" id="SSF54060">
    <property type="entry name" value="His-Me finger endonucleases"/>
    <property type="match status" value="1"/>
</dbReference>
<dbReference type="Gene3D" id="3.90.75.10">
    <property type="entry name" value="Homing Intron 3 (I-ppo) Encoded Endonuclease, Chain A"/>
    <property type="match status" value="1"/>
</dbReference>
<proteinExistence type="predicted"/>
<organism evidence="2">
    <name type="scientific">marine sediment metagenome</name>
    <dbReference type="NCBI Taxonomy" id="412755"/>
    <lineage>
        <taxon>unclassified sequences</taxon>
        <taxon>metagenomes</taxon>
        <taxon>ecological metagenomes</taxon>
    </lineage>
</organism>
<dbReference type="Pfam" id="PF13392">
    <property type="entry name" value="HNH_3"/>
    <property type="match status" value="1"/>
</dbReference>
<dbReference type="AlphaFoldDB" id="A0A0F9T7Y4"/>
<comment type="caution">
    <text evidence="2">The sequence shown here is derived from an EMBL/GenBank/DDBJ whole genome shotgun (WGS) entry which is preliminary data.</text>
</comment>
<sequence>MQTVFTRKSRLGPVPRDPVERFWGNVHKRGPDDCWLWLGDRDLDGYGRMSVGSRADNTKRGIRAHRFAWELECGEIPDGVNVCHDCDNPPCVNAGHLFLGTQTDNLADMVSKRRHHNTNVTHCIRGHVFDVCNTYINPEGRRSCRVCRRMRDRAPNRRLA</sequence>
<reference evidence="2" key="1">
    <citation type="journal article" date="2015" name="Nature">
        <title>Complex archaea that bridge the gap between prokaryotes and eukaryotes.</title>
        <authorList>
            <person name="Spang A."/>
            <person name="Saw J.H."/>
            <person name="Jorgensen S.L."/>
            <person name="Zaremba-Niedzwiedzka K."/>
            <person name="Martijn J."/>
            <person name="Lind A.E."/>
            <person name="van Eijk R."/>
            <person name="Schleper C."/>
            <person name="Guy L."/>
            <person name="Ettema T.J."/>
        </authorList>
    </citation>
    <scope>NUCLEOTIDE SEQUENCE</scope>
</reference>
<dbReference type="InterPro" id="IPR003615">
    <property type="entry name" value="HNH_nuc"/>
</dbReference>
<protein>
    <recommendedName>
        <fullName evidence="1">HNH nuclease domain-containing protein</fullName>
    </recommendedName>
</protein>
<gene>
    <name evidence="2" type="ORF">LCGC14_0382630</name>
</gene>
<dbReference type="GO" id="GO:0004519">
    <property type="term" value="F:endonuclease activity"/>
    <property type="evidence" value="ECO:0007669"/>
    <property type="project" value="InterPro"/>
</dbReference>
<evidence type="ECO:0000313" key="2">
    <source>
        <dbReference type="EMBL" id="KKN75264.1"/>
    </source>
</evidence>
<accession>A0A0F9T7Y4</accession>
<dbReference type="EMBL" id="LAZR01000313">
    <property type="protein sequence ID" value="KKN75264.1"/>
    <property type="molecule type" value="Genomic_DNA"/>
</dbReference>
<evidence type="ECO:0000259" key="1">
    <source>
        <dbReference type="Pfam" id="PF13392"/>
    </source>
</evidence>
<dbReference type="InterPro" id="IPR044925">
    <property type="entry name" value="His-Me_finger_sf"/>
</dbReference>
<name>A0A0F9T7Y4_9ZZZZ</name>
<feature type="domain" description="HNH nuclease" evidence="1">
    <location>
        <begin position="64"/>
        <end position="106"/>
    </location>
</feature>